<dbReference type="EMBL" id="JAMXMC010000025">
    <property type="protein sequence ID" value="MCO5979365.1"/>
    <property type="molecule type" value="Genomic_DNA"/>
</dbReference>
<comment type="caution">
    <text evidence="1">The sequence shown here is derived from an EMBL/GenBank/DDBJ whole genome shotgun (WGS) entry which is preliminary data.</text>
</comment>
<dbReference type="PANTHER" id="PTHR37936:SF3">
    <property type="entry name" value="TRANSPOSASE INSC FOR INSERTION ELEMENT IS2A-RELATED"/>
    <property type="match status" value="1"/>
</dbReference>
<feature type="non-terminal residue" evidence="1">
    <location>
        <position position="1"/>
    </location>
</feature>
<dbReference type="Proteomes" id="UP001204851">
    <property type="component" value="Unassembled WGS sequence"/>
</dbReference>
<dbReference type="Pfam" id="PF01527">
    <property type="entry name" value="HTH_Tnp_1"/>
    <property type="match status" value="1"/>
</dbReference>
<evidence type="ECO:0000313" key="2">
    <source>
        <dbReference type="Proteomes" id="UP001204851"/>
    </source>
</evidence>
<accession>A0ABT1BT38</accession>
<dbReference type="InterPro" id="IPR002514">
    <property type="entry name" value="Transposase_8"/>
</dbReference>
<gene>
    <name evidence="1" type="ORF">M0L44_21910</name>
</gene>
<dbReference type="PANTHER" id="PTHR37936">
    <property type="entry name" value="TRANSPOSASE INSC FOR INSERTION ELEMENT IS2A-RELATED"/>
    <property type="match status" value="1"/>
</dbReference>
<dbReference type="NCBIfam" id="NF047595">
    <property type="entry name" value="IS66_ISRel24_TnpA"/>
    <property type="match status" value="1"/>
</dbReference>
<evidence type="ECO:0000313" key="1">
    <source>
        <dbReference type="EMBL" id="MCO5979365.1"/>
    </source>
</evidence>
<reference evidence="1 2" key="1">
    <citation type="submission" date="2022-06" db="EMBL/GenBank/DDBJ databases">
        <title>Ideonella sp. NS12-5 Genome sequencing and assembly.</title>
        <authorList>
            <person name="Jung Y."/>
        </authorList>
    </citation>
    <scope>NUCLEOTIDE SEQUENCE [LARGE SCALE GENOMIC DNA]</scope>
    <source>
        <strain evidence="1 2">NS12-5</strain>
    </source>
</reference>
<protein>
    <submittedName>
        <fullName evidence="1">Transposase</fullName>
    </submittedName>
</protein>
<dbReference type="SUPFAM" id="SSF46689">
    <property type="entry name" value="Homeodomain-like"/>
    <property type="match status" value="1"/>
</dbReference>
<dbReference type="InterPro" id="IPR009057">
    <property type="entry name" value="Homeodomain-like_sf"/>
</dbReference>
<organism evidence="1 2">
    <name type="scientific">Ideonella oryzae</name>
    <dbReference type="NCBI Taxonomy" id="2937441"/>
    <lineage>
        <taxon>Bacteria</taxon>
        <taxon>Pseudomonadati</taxon>
        <taxon>Pseudomonadota</taxon>
        <taxon>Betaproteobacteria</taxon>
        <taxon>Burkholderiales</taxon>
        <taxon>Sphaerotilaceae</taxon>
        <taxon>Ideonella</taxon>
    </lineage>
</organism>
<dbReference type="RefSeq" id="WP_252772307.1">
    <property type="nucleotide sequence ID" value="NZ_JAMXMC010000025.1"/>
</dbReference>
<proteinExistence type="predicted"/>
<keyword evidence="2" id="KW-1185">Reference proteome</keyword>
<name>A0ABT1BT38_9BURK</name>
<sequence>PTWSGERVLKTNARGRHNYLPEFKRWIVEQALQPGMSLAGLAMSNQVNANQLRRWVQLHGKSRAVSAAAATLLPVVIAAATEAAPATTLAAPVKPVSGPAIEIELDGARLRVHAGVDAATLRTVLHCLRDTPP</sequence>